<organism evidence="5 6">
    <name type="scientific">Streptomyces roseoviridis</name>
    <dbReference type="NCBI Taxonomy" id="67361"/>
    <lineage>
        <taxon>Bacteria</taxon>
        <taxon>Bacillati</taxon>
        <taxon>Actinomycetota</taxon>
        <taxon>Actinomycetes</taxon>
        <taxon>Kitasatosporales</taxon>
        <taxon>Streptomycetaceae</taxon>
        <taxon>Streptomyces</taxon>
    </lineage>
</organism>
<dbReference type="RefSeq" id="WP_345483611.1">
    <property type="nucleotide sequence ID" value="NZ_BAAAWU010000001.1"/>
</dbReference>
<evidence type="ECO:0000256" key="3">
    <source>
        <dbReference type="ARBA" id="ARBA00023163"/>
    </source>
</evidence>
<evidence type="ECO:0000313" key="5">
    <source>
        <dbReference type="EMBL" id="MFB9558365.1"/>
    </source>
</evidence>
<reference evidence="5 6" key="1">
    <citation type="submission" date="2024-09" db="EMBL/GenBank/DDBJ databases">
        <authorList>
            <person name="Sun Q."/>
            <person name="Mori K."/>
        </authorList>
    </citation>
    <scope>NUCLEOTIDE SEQUENCE [LARGE SCALE GENOMIC DNA]</scope>
    <source>
        <strain evidence="5 6">JCM 4414</strain>
    </source>
</reference>
<dbReference type="InterPro" id="IPR032687">
    <property type="entry name" value="AraC-type_N"/>
</dbReference>
<name>A0ABV5QXW9_9ACTN</name>
<evidence type="ECO:0000256" key="2">
    <source>
        <dbReference type="ARBA" id="ARBA00023125"/>
    </source>
</evidence>
<accession>A0ABV5QXW9</accession>
<keyword evidence="1" id="KW-0805">Transcription regulation</keyword>
<dbReference type="PANTHER" id="PTHR47894:SF1">
    <property type="entry name" value="HTH-TYPE TRANSCRIPTIONAL REGULATOR VQSM"/>
    <property type="match status" value="1"/>
</dbReference>
<dbReference type="PROSITE" id="PS01124">
    <property type="entry name" value="HTH_ARAC_FAMILY_2"/>
    <property type="match status" value="1"/>
</dbReference>
<dbReference type="SUPFAM" id="SSF46689">
    <property type="entry name" value="Homeodomain-like"/>
    <property type="match status" value="1"/>
</dbReference>
<dbReference type="EMBL" id="JBHMCT010000020">
    <property type="protein sequence ID" value="MFB9558365.1"/>
    <property type="molecule type" value="Genomic_DNA"/>
</dbReference>
<dbReference type="InterPro" id="IPR018060">
    <property type="entry name" value="HTH_AraC"/>
</dbReference>
<dbReference type="SMART" id="SM00342">
    <property type="entry name" value="HTH_ARAC"/>
    <property type="match status" value="1"/>
</dbReference>
<comment type="caution">
    <text evidence="5">The sequence shown here is derived from an EMBL/GenBank/DDBJ whole genome shotgun (WGS) entry which is preliminary data.</text>
</comment>
<evidence type="ECO:0000313" key="6">
    <source>
        <dbReference type="Proteomes" id="UP001589716"/>
    </source>
</evidence>
<keyword evidence="6" id="KW-1185">Reference proteome</keyword>
<dbReference type="PANTHER" id="PTHR47894">
    <property type="entry name" value="HTH-TYPE TRANSCRIPTIONAL REGULATOR GADX"/>
    <property type="match status" value="1"/>
</dbReference>
<dbReference type="InterPro" id="IPR009057">
    <property type="entry name" value="Homeodomain-like_sf"/>
</dbReference>
<sequence length="335" mass="36353">MSSALARLSVGTARLAGVPDVDYAHLLGLAPEYLGDDRCRIPSATTVRIAELATGRLDWPDLAALLTGSSHVGALGVWDYLITAAPTPLQGIRDAADLFATVADAGSDHLQVSVDGGQVTISHSNRADMAHEAACAVRAYGLGLYRRRLGEAARRGLTPVKVSLAAAAPKRHDTLVRLYGTRAIDFEAPTSSITFLTTDLTVRSPHAQPGLSPVLRQHAENTLSSARPLHIWLDLFHAALESARGEEDFTLEAVARRMSVSARTLQRRLVEHGTTWSSEVDKVRRDRVTRLLRDTELSVEAIAGRTGYADARALRRAVQRWHGTTPASLRHTVFR</sequence>
<evidence type="ECO:0000256" key="1">
    <source>
        <dbReference type="ARBA" id="ARBA00023015"/>
    </source>
</evidence>
<keyword evidence="3" id="KW-0804">Transcription</keyword>
<keyword evidence="2" id="KW-0238">DNA-binding</keyword>
<dbReference type="Pfam" id="PF12625">
    <property type="entry name" value="Arabinose_bd"/>
    <property type="match status" value="1"/>
</dbReference>
<feature type="domain" description="HTH araC/xylS-type" evidence="4">
    <location>
        <begin position="234"/>
        <end position="332"/>
    </location>
</feature>
<evidence type="ECO:0000259" key="4">
    <source>
        <dbReference type="PROSITE" id="PS01124"/>
    </source>
</evidence>
<dbReference type="Gene3D" id="1.10.10.60">
    <property type="entry name" value="Homeodomain-like"/>
    <property type="match status" value="1"/>
</dbReference>
<gene>
    <name evidence="5" type="ORF">ACFFTP_29800</name>
</gene>
<proteinExistence type="predicted"/>
<dbReference type="Pfam" id="PF12833">
    <property type="entry name" value="HTH_18"/>
    <property type="match status" value="1"/>
</dbReference>
<protein>
    <submittedName>
        <fullName evidence="5">Helix-turn-helix domain-containing protein</fullName>
    </submittedName>
</protein>
<dbReference type="Proteomes" id="UP001589716">
    <property type="component" value="Unassembled WGS sequence"/>
</dbReference>